<dbReference type="EMBL" id="OY726397">
    <property type="protein sequence ID" value="CAJ1503724.1"/>
    <property type="molecule type" value="Genomic_DNA"/>
</dbReference>
<evidence type="ECO:0000313" key="2">
    <source>
        <dbReference type="Proteomes" id="UP001190465"/>
    </source>
</evidence>
<dbReference type="Proteomes" id="UP001190465">
    <property type="component" value="Chromosome"/>
</dbReference>
<reference evidence="1 2" key="1">
    <citation type="submission" date="2023-08" db="EMBL/GenBank/DDBJ databases">
        <authorList>
            <person name="Folkvardsen B D."/>
            <person name="Norman A."/>
        </authorList>
    </citation>
    <scope>NUCLEOTIDE SEQUENCE [LARGE SCALE GENOMIC DNA]</scope>
    <source>
        <strain evidence="1 2">Mu0053</strain>
    </source>
</reference>
<protein>
    <submittedName>
        <fullName evidence="1">Uncharacterized protein</fullName>
    </submittedName>
</protein>
<gene>
    <name evidence="1" type="ORF">MU0053_002507</name>
</gene>
<accession>A0ABN9NHR7</accession>
<organism evidence="1 2">
    <name type="scientific">[Mycobacterium] burgundiense</name>
    <dbReference type="NCBI Taxonomy" id="3064286"/>
    <lineage>
        <taxon>Bacteria</taxon>
        <taxon>Bacillati</taxon>
        <taxon>Actinomycetota</taxon>
        <taxon>Actinomycetes</taxon>
        <taxon>Mycobacteriales</taxon>
        <taxon>Mycobacteriaceae</taxon>
        <taxon>Mycolicibacterium</taxon>
    </lineage>
</organism>
<keyword evidence="2" id="KW-1185">Reference proteome</keyword>
<evidence type="ECO:0000313" key="1">
    <source>
        <dbReference type="EMBL" id="CAJ1503724.1"/>
    </source>
</evidence>
<dbReference type="RefSeq" id="WP_308483056.1">
    <property type="nucleotide sequence ID" value="NZ_OY726397.1"/>
</dbReference>
<sequence length="150" mass="16931">MRSVADSWTFCVVLNQQKPGNGGAHTFLDFVTRKKVYFHPYGVGGWPTEPPNFLAFRWDGGVQRIHRVNRSEVVTSLLERWPDIPATPETERPHLVYKLGPQLPPMAPVPNGGIYPNGRVWMLLDQLQTCKTVHKAAETSKKLRDAAGER</sequence>
<proteinExistence type="predicted"/>
<name>A0ABN9NHR7_9MYCO</name>